<dbReference type="KEGG" id="bteq:G4P54_10025"/>
<dbReference type="Proteomes" id="UP000501914">
    <property type="component" value="Chromosome"/>
</dbReference>
<keyword evidence="1" id="KW-0472">Membrane</keyword>
<reference evidence="2 3" key="1">
    <citation type="submission" date="2020-02" db="EMBL/GenBank/DDBJ databases">
        <title>Genome sequencing, annotation and comparative genomic analysis of Bacillus tequilensis EA-CB0015, an effective biological control agent against Pseudocercospora fijiensis in banana plants.</title>
        <authorList>
            <person name="Cuellar-Gaviria T.Z."/>
            <person name="Ju K.-S."/>
            <person name="Villegas-Escobar V."/>
        </authorList>
    </citation>
    <scope>NUCLEOTIDE SEQUENCE [LARGE SCALE GENOMIC DNA]</scope>
    <source>
        <strain evidence="2 3">EA-CB0015</strain>
    </source>
</reference>
<keyword evidence="1" id="KW-1133">Transmembrane helix</keyword>
<proteinExistence type="predicted"/>
<feature type="transmembrane region" description="Helical" evidence="1">
    <location>
        <begin position="71"/>
        <end position="100"/>
    </location>
</feature>
<organism evidence="2 3">
    <name type="scientific">Bacillus tequilensis</name>
    <dbReference type="NCBI Taxonomy" id="227866"/>
    <lineage>
        <taxon>Bacteria</taxon>
        <taxon>Bacillati</taxon>
        <taxon>Bacillota</taxon>
        <taxon>Bacilli</taxon>
        <taxon>Bacillales</taxon>
        <taxon>Bacillaceae</taxon>
        <taxon>Bacillus</taxon>
    </lineage>
</organism>
<gene>
    <name evidence="2" type="ORF">G4P54_10025</name>
</gene>
<keyword evidence="3" id="KW-1185">Reference proteome</keyword>
<evidence type="ECO:0000313" key="3">
    <source>
        <dbReference type="Proteomes" id="UP000501914"/>
    </source>
</evidence>
<feature type="transmembrane region" description="Helical" evidence="1">
    <location>
        <begin position="126"/>
        <end position="148"/>
    </location>
</feature>
<name>A0A6H0WKS4_9BACI</name>
<sequence>MTRNLGESKVILTYLENRYGKIFNLTMDEEKELQKTIILDHEEDDLKKMFNRVEGAINIAKDSQSLNVQPFSFFMVMITVLSSAAVGVLTASMALLNSIFGKYLDDKKMSKKEISDLLTSLDFTPVFHSVIWAVAIPFLIVLIVWGLYHRSVTKNIDKRYSVYVLLKECIDDYDKIKRQVEPTEE</sequence>
<keyword evidence="1" id="KW-0812">Transmembrane</keyword>
<dbReference type="AlphaFoldDB" id="A0A6H0WKS4"/>
<protein>
    <submittedName>
        <fullName evidence="2">Uncharacterized protein</fullName>
    </submittedName>
</protein>
<accession>A0A6H0WKS4</accession>
<evidence type="ECO:0000313" key="2">
    <source>
        <dbReference type="EMBL" id="QIW80117.1"/>
    </source>
</evidence>
<dbReference type="RefSeq" id="WP_167872559.1">
    <property type="nucleotide sequence ID" value="NZ_CP048852.1"/>
</dbReference>
<dbReference type="EMBL" id="CP048852">
    <property type="protein sequence ID" value="QIW80117.1"/>
    <property type="molecule type" value="Genomic_DNA"/>
</dbReference>
<evidence type="ECO:0000256" key="1">
    <source>
        <dbReference type="SAM" id="Phobius"/>
    </source>
</evidence>